<dbReference type="GO" id="GO:0016192">
    <property type="term" value="P:vesicle-mediated transport"/>
    <property type="evidence" value="ECO:0007669"/>
    <property type="project" value="InterPro"/>
</dbReference>
<dbReference type="PANTHER" id="PTHR13056:SF0">
    <property type="entry name" value="VACUOLAR FUSION PROTEIN CCZ1 HOMOLOG-RELATED"/>
    <property type="match status" value="1"/>
</dbReference>
<dbReference type="Proteomes" id="UP000179807">
    <property type="component" value="Unassembled WGS sequence"/>
</dbReference>
<keyword evidence="4" id="KW-1185">Reference proteome</keyword>
<dbReference type="InterPro" id="IPR013176">
    <property type="entry name" value="Ccz1"/>
</dbReference>
<evidence type="ECO:0000256" key="1">
    <source>
        <dbReference type="ARBA" id="ARBA00005352"/>
    </source>
</evidence>
<organism evidence="3 4">
    <name type="scientific">Tritrichomonas foetus</name>
    <dbReference type="NCBI Taxonomy" id="1144522"/>
    <lineage>
        <taxon>Eukaryota</taxon>
        <taxon>Metamonada</taxon>
        <taxon>Parabasalia</taxon>
        <taxon>Tritrichomonadida</taxon>
        <taxon>Tritrichomonadidae</taxon>
        <taxon>Tritrichomonas</taxon>
    </lineage>
</organism>
<dbReference type="EMBL" id="MLAK01000864">
    <property type="protein sequence ID" value="OHT02507.1"/>
    <property type="molecule type" value="Genomic_DNA"/>
</dbReference>
<dbReference type="InterPro" id="IPR043987">
    <property type="entry name" value="CCZ1/INTU/HSP4_longin_1"/>
</dbReference>
<dbReference type="OrthoDB" id="10640962at2759"/>
<comment type="caution">
    <text evidence="3">The sequence shown here is derived from an EMBL/GenBank/DDBJ whole genome shotgun (WGS) entry which is preliminary data.</text>
</comment>
<dbReference type="RefSeq" id="XP_068355643.1">
    <property type="nucleotide sequence ID" value="XM_068507296.1"/>
</dbReference>
<dbReference type="PANTHER" id="PTHR13056">
    <property type="entry name" value="VACUOLAR FUSION PROTEIN CCZ1 HOMOLOG-RELATED"/>
    <property type="match status" value="1"/>
</dbReference>
<dbReference type="GeneID" id="94842000"/>
<comment type="similarity">
    <text evidence="1">Belongs to the CCZ1 family.</text>
</comment>
<gene>
    <name evidence="3" type="ORF">TRFO_30337</name>
</gene>
<evidence type="ECO:0000259" key="2">
    <source>
        <dbReference type="Pfam" id="PF19031"/>
    </source>
</evidence>
<reference evidence="3" key="1">
    <citation type="submission" date="2016-10" db="EMBL/GenBank/DDBJ databases">
        <authorList>
            <person name="Benchimol M."/>
            <person name="Almeida L.G."/>
            <person name="Vasconcelos A.T."/>
            <person name="Perreira-Neves A."/>
            <person name="Rosa I.A."/>
            <person name="Tasca T."/>
            <person name="Bogo M.R."/>
            <person name="de Souza W."/>
        </authorList>
    </citation>
    <scope>NUCLEOTIDE SEQUENCE [LARGE SCALE GENOMIC DNA]</scope>
    <source>
        <strain evidence="3">K</strain>
    </source>
</reference>
<dbReference type="AlphaFoldDB" id="A0A1J4JTZ7"/>
<dbReference type="VEuPathDB" id="TrichDB:TRFO_30337"/>
<evidence type="ECO:0000313" key="4">
    <source>
        <dbReference type="Proteomes" id="UP000179807"/>
    </source>
</evidence>
<evidence type="ECO:0000313" key="3">
    <source>
        <dbReference type="EMBL" id="OHT02507.1"/>
    </source>
</evidence>
<sequence length="452" mass="52781">MVYRQISIPLKKLNKNNVKVMQSDFFSFFVYESKITDIEMSEPILYFSYTKSEQNEHFAINQAGLFITFVGFCKIFNHSQPCDYIQTKNHETALLELGDNIWMSITREYSKTPQYQFLHTILLCYKRIFQLFFPMPTRDPKTGDVFPESRDLMKHAFELITKSIYNPNMMMPILYDSILRIDLPSNIYSTELEKTVTALLHINTSPIEYLAVMYSDYFIFTNYPIDVSRTIYLCFRSQFEHFQFNSPTKDQNEFYYEIGLVKNKKGETEVHSPSIYIKGQKNHLVVLRHGCFRYAIALKASIEPEASLLDALPSFIRPIRVFITALQIEIKKNKPKCPYFQITSNKNYRSLGMTSQKIPTQLMPNIHNLIITATIFARSYSKSVYLALPIANRFFIWCKSDSVADSAVVIKSESKKISKLIEACKYFNDPVHVTRFNINSRNEILRLPFIPL</sequence>
<proteinExistence type="inferred from homology"/>
<dbReference type="GO" id="GO:0035658">
    <property type="term" value="C:Mon1-Ccz1 complex"/>
    <property type="evidence" value="ECO:0007669"/>
    <property type="project" value="InterPro"/>
</dbReference>
<protein>
    <recommendedName>
        <fullName evidence="2">CCZ1/INTU/HSP4 first Longin domain-containing protein</fullName>
    </recommendedName>
</protein>
<name>A0A1J4JTZ7_9EUKA</name>
<accession>A0A1J4JTZ7</accession>
<dbReference type="Pfam" id="PF19031">
    <property type="entry name" value="Intu_longin_1"/>
    <property type="match status" value="1"/>
</dbReference>
<feature type="domain" description="CCZ1/INTU/HSP4 first Longin" evidence="2">
    <location>
        <begin position="28"/>
        <end position="133"/>
    </location>
</feature>